<evidence type="ECO:0000313" key="3">
    <source>
        <dbReference type="EMBL" id="GFA08774.1"/>
    </source>
</evidence>
<organism evidence="3">
    <name type="scientific">Tanacetum cinerariifolium</name>
    <name type="common">Dalmatian daisy</name>
    <name type="synonym">Chrysanthemum cinerariifolium</name>
    <dbReference type="NCBI Taxonomy" id="118510"/>
    <lineage>
        <taxon>Eukaryota</taxon>
        <taxon>Viridiplantae</taxon>
        <taxon>Streptophyta</taxon>
        <taxon>Embryophyta</taxon>
        <taxon>Tracheophyta</taxon>
        <taxon>Spermatophyta</taxon>
        <taxon>Magnoliopsida</taxon>
        <taxon>eudicotyledons</taxon>
        <taxon>Gunneridae</taxon>
        <taxon>Pentapetalae</taxon>
        <taxon>asterids</taxon>
        <taxon>campanulids</taxon>
        <taxon>Asterales</taxon>
        <taxon>Asteraceae</taxon>
        <taxon>Asteroideae</taxon>
        <taxon>Anthemideae</taxon>
        <taxon>Anthemidinae</taxon>
        <taxon>Tanacetum</taxon>
    </lineage>
</organism>
<dbReference type="AlphaFoldDB" id="A0A699J3G3"/>
<proteinExistence type="predicted"/>
<dbReference type="Pfam" id="PF07727">
    <property type="entry name" value="RVT_2"/>
    <property type="match status" value="1"/>
</dbReference>
<sequence>TMQHVNTEILKENKNLRTELKELKAITETWFNSSNKVNWCISEQIPSQKKRILGVDQLTKVPSSSGQKDLVFVKSLANDTKVTIPGVERPWLPEAEGFILPNHDTSRILPVELQRNTTDPSVANSAVTDYDLADESLVCSTLLPPLKKLDAPAKGNKSSSASKVHSAPVGKLKSVKIKDDHPLAICDIRQPIWYLDSGCSRRMTGVKSYLYKYVEQSGPKVVFRYNSTCTTEGYGSIKCNCIVSTKVAFVNGLKYNLISISQLCDANYIIQFDEKSGTIFNSNKEVVMIILRVRDAYVLDMTSSAQESCFFVKAFRVFNTRRQQTKETYHITFNENLDVIKFSKTSVNNINIAETERYPPDEYLHPYKPSQRNKRDETGIVIKNKARLVAQGYNQQEGIDYDETFAPAARLEAIKIVLAFSTYMNFIFYQIDVKSAFLKCKLKEEVYVKQPPGFESNEFPNHICKLDKYLYGLKQDPRA</sequence>
<accession>A0A699J3G3</accession>
<dbReference type="EMBL" id="BKCJ010366996">
    <property type="protein sequence ID" value="GFA08774.1"/>
    <property type="molecule type" value="Genomic_DNA"/>
</dbReference>
<feature type="domain" description="Retrovirus-related Pol polyprotein from transposon TNT 1-94-like beta-barrel" evidence="2">
    <location>
        <begin position="193"/>
        <end position="268"/>
    </location>
</feature>
<comment type="caution">
    <text evidence="3">The sequence shown here is derived from an EMBL/GenBank/DDBJ whole genome shotgun (WGS) entry which is preliminary data.</text>
</comment>
<evidence type="ECO:0000259" key="1">
    <source>
        <dbReference type="Pfam" id="PF07727"/>
    </source>
</evidence>
<feature type="non-terminal residue" evidence="3">
    <location>
        <position position="479"/>
    </location>
</feature>
<feature type="non-terminal residue" evidence="3">
    <location>
        <position position="1"/>
    </location>
</feature>
<feature type="domain" description="Reverse transcriptase Ty1/copia-type" evidence="1">
    <location>
        <begin position="373"/>
        <end position="478"/>
    </location>
</feature>
<dbReference type="InterPro" id="IPR054722">
    <property type="entry name" value="PolX-like_BBD"/>
</dbReference>
<protein>
    <submittedName>
        <fullName evidence="3">Copia protein</fullName>
    </submittedName>
</protein>
<reference evidence="3" key="1">
    <citation type="journal article" date="2019" name="Sci. Rep.">
        <title>Draft genome of Tanacetum cinerariifolium, the natural source of mosquito coil.</title>
        <authorList>
            <person name="Yamashiro T."/>
            <person name="Shiraishi A."/>
            <person name="Satake H."/>
            <person name="Nakayama K."/>
        </authorList>
    </citation>
    <scope>NUCLEOTIDE SEQUENCE</scope>
</reference>
<dbReference type="Pfam" id="PF22936">
    <property type="entry name" value="Pol_BBD"/>
    <property type="match status" value="1"/>
</dbReference>
<name>A0A699J3G3_TANCI</name>
<evidence type="ECO:0000259" key="2">
    <source>
        <dbReference type="Pfam" id="PF22936"/>
    </source>
</evidence>
<gene>
    <name evidence="3" type="ORF">Tci_580746</name>
</gene>
<dbReference type="InterPro" id="IPR013103">
    <property type="entry name" value="RVT_2"/>
</dbReference>